<evidence type="ECO:0000313" key="3">
    <source>
        <dbReference type="Proteomes" id="UP000007431"/>
    </source>
</evidence>
<feature type="compositionally biased region" description="Low complexity" evidence="1">
    <location>
        <begin position="10"/>
        <end position="23"/>
    </location>
</feature>
<name>D8QGC9_SCHCM</name>
<accession>D8QGC9</accession>
<dbReference type="InParanoid" id="D8QGC9"/>
<dbReference type="Proteomes" id="UP000007431">
    <property type="component" value="Unassembled WGS sequence"/>
</dbReference>
<evidence type="ECO:0000256" key="1">
    <source>
        <dbReference type="SAM" id="MobiDB-lite"/>
    </source>
</evidence>
<proteinExistence type="predicted"/>
<feature type="region of interest" description="Disordered" evidence="1">
    <location>
        <begin position="1"/>
        <end position="104"/>
    </location>
</feature>
<gene>
    <name evidence="2" type="ORF">SCHCODRAFT_237574</name>
</gene>
<sequence>MSFHLRPVETTHSTPSPTASTASPRDDLRAPHMKQPLPSPPSSSGGLSQRPFSPRTLRGAYAPHRSLSPALIPTPDVDLSYSPASAEPSRRHYPPPPTGHDLMAMFPAQQPECKPPHASSDIFARQERAFFAQAGREIRRVRVEVDAPDAAAPRGWPGHGQPLQPAPHPMTPVQNPAAYPYPPPGSRPVMPPPPGPPMHGQPYAPPPMPQEHAPHPHPSHHRQPSGGLRTPPREPAAPPGQPHADIVLEEDESWRRPIPCSERRRAGKHTKRVVVKH</sequence>
<dbReference type="AlphaFoldDB" id="D8QGC9"/>
<dbReference type="HOGENOM" id="CLU_086406_0_0_1"/>
<feature type="compositionally biased region" description="Pro residues" evidence="1">
    <location>
        <begin position="179"/>
        <end position="209"/>
    </location>
</feature>
<reference evidence="2 3" key="1">
    <citation type="journal article" date="2010" name="Nat. Biotechnol.">
        <title>Genome sequence of the model mushroom Schizophyllum commune.</title>
        <authorList>
            <person name="Ohm R.A."/>
            <person name="de Jong J.F."/>
            <person name="Lugones L.G."/>
            <person name="Aerts A."/>
            <person name="Kothe E."/>
            <person name="Stajich J.E."/>
            <person name="de Vries R.P."/>
            <person name="Record E."/>
            <person name="Levasseur A."/>
            <person name="Baker S.E."/>
            <person name="Bartholomew K.A."/>
            <person name="Coutinho P.M."/>
            <person name="Erdmann S."/>
            <person name="Fowler T.J."/>
            <person name="Gathman A.C."/>
            <person name="Lombard V."/>
            <person name="Henrissat B."/>
            <person name="Knabe N."/>
            <person name="Kuees U."/>
            <person name="Lilly W.W."/>
            <person name="Lindquist E."/>
            <person name="Lucas S."/>
            <person name="Magnuson J.K."/>
            <person name="Piumi F."/>
            <person name="Raudaskoski M."/>
            <person name="Salamov A."/>
            <person name="Schmutz J."/>
            <person name="Schwarze F.W.M.R."/>
            <person name="vanKuyk P.A."/>
            <person name="Horton J.S."/>
            <person name="Grigoriev I.V."/>
            <person name="Woesten H.A.B."/>
        </authorList>
    </citation>
    <scope>NUCLEOTIDE SEQUENCE [LARGE SCALE GENOMIC DNA]</scope>
    <source>
        <strain evidence="3">H4-8 / FGSC 9210</strain>
    </source>
</reference>
<dbReference type="OMA" id="LLPINCH"/>
<dbReference type="EMBL" id="GL377311">
    <property type="protein sequence ID" value="EFI93277.1"/>
    <property type="molecule type" value="Genomic_DNA"/>
</dbReference>
<protein>
    <submittedName>
        <fullName evidence="2">Uncharacterized protein</fullName>
    </submittedName>
</protein>
<evidence type="ECO:0000313" key="2">
    <source>
        <dbReference type="EMBL" id="EFI93277.1"/>
    </source>
</evidence>
<feature type="compositionally biased region" description="Basic residues" evidence="1">
    <location>
        <begin position="265"/>
        <end position="277"/>
    </location>
</feature>
<organism evidence="3">
    <name type="scientific">Schizophyllum commune (strain H4-8 / FGSC 9210)</name>
    <name type="common">Split gill fungus</name>
    <dbReference type="NCBI Taxonomy" id="578458"/>
    <lineage>
        <taxon>Eukaryota</taxon>
        <taxon>Fungi</taxon>
        <taxon>Dikarya</taxon>
        <taxon>Basidiomycota</taxon>
        <taxon>Agaricomycotina</taxon>
        <taxon>Agaricomycetes</taxon>
        <taxon>Agaricomycetidae</taxon>
        <taxon>Agaricales</taxon>
        <taxon>Schizophyllaceae</taxon>
        <taxon>Schizophyllum</taxon>
    </lineage>
</organism>
<dbReference type="eggNOG" id="ENOG502STT6">
    <property type="taxonomic scope" value="Eukaryota"/>
</dbReference>
<feature type="region of interest" description="Disordered" evidence="1">
    <location>
        <begin position="150"/>
        <end position="277"/>
    </location>
</feature>
<dbReference type="VEuPathDB" id="FungiDB:SCHCODRAFT_02639468"/>
<keyword evidence="3" id="KW-1185">Reference proteome</keyword>